<organism evidence="2 3">
    <name type="scientific">Drosophila gunungcola</name>
    <name type="common">fruit fly</name>
    <dbReference type="NCBI Taxonomy" id="103775"/>
    <lineage>
        <taxon>Eukaryota</taxon>
        <taxon>Metazoa</taxon>
        <taxon>Ecdysozoa</taxon>
        <taxon>Arthropoda</taxon>
        <taxon>Hexapoda</taxon>
        <taxon>Insecta</taxon>
        <taxon>Pterygota</taxon>
        <taxon>Neoptera</taxon>
        <taxon>Endopterygota</taxon>
        <taxon>Diptera</taxon>
        <taxon>Brachycera</taxon>
        <taxon>Muscomorpha</taxon>
        <taxon>Ephydroidea</taxon>
        <taxon>Drosophilidae</taxon>
        <taxon>Drosophila</taxon>
        <taxon>Sophophora</taxon>
    </lineage>
</organism>
<protein>
    <submittedName>
        <fullName evidence="2">Uncharacterized protein</fullName>
    </submittedName>
</protein>
<feature type="region of interest" description="Disordered" evidence="1">
    <location>
        <begin position="1"/>
        <end position="21"/>
    </location>
</feature>
<reference evidence="2" key="1">
    <citation type="journal article" date="2023" name="Genome Biol. Evol.">
        <title>Long-read-based Genome Assembly of Drosophila gunungcola Reveals Fewer Chemosensory Genes in Flower-breeding Species.</title>
        <authorList>
            <person name="Negi A."/>
            <person name="Liao B.Y."/>
            <person name="Yeh S.D."/>
        </authorList>
    </citation>
    <scope>NUCLEOTIDE SEQUENCE</scope>
    <source>
        <strain evidence="2">Sukarami</strain>
    </source>
</reference>
<dbReference type="Proteomes" id="UP001059596">
    <property type="component" value="Unassembled WGS sequence"/>
</dbReference>
<dbReference type="EMBL" id="JAMKOV010000012">
    <property type="protein sequence ID" value="KAI8037592.1"/>
    <property type="molecule type" value="Genomic_DNA"/>
</dbReference>
<accession>A0A9Q0BM61</accession>
<name>A0A9Q0BM61_9MUSC</name>
<comment type="caution">
    <text evidence="2">The sequence shown here is derived from an EMBL/GenBank/DDBJ whole genome shotgun (WGS) entry which is preliminary data.</text>
</comment>
<sequence>MPNTNGTRSLTGAKSRGEGAKVLPKSLNRKQVLACALHPAGLPAPFGAVARSRPLPLYRAEISQKLQWKLWAYPLENRKNRISWYGTNSSFCKGKLLFK</sequence>
<evidence type="ECO:0000313" key="2">
    <source>
        <dbReference type="EMBL" id="KAI8037592.1"/>
    </source>
</evidence>
<gene>
    <name evidence="2" type="ORF">M5D96_009747</name>
</gene>
<evidence type="ECO:0000313" key="3">
    <source>
        <dbReference type="Proteomes" id="UP001059596"/>
    </source>
</evidence>
<evidence type="ECO:0000256" key="1">
    <source>
        <dbReference type="SAM" id="MobiDB-lite"/>
    </source>
</evidence>
<dbReference type="AlphaFoldDB" id="A0A9Q0BM61"/>
<feature type="compositionally biased region" description="Polar residues" evidence="1">
    <location>
        <begin position="1"/>
        <end position="12"/>
    </location>
</feature>
<proteinExistence type="predicted"/>
<keyword evidence="3" id="KW-1185">Reference proteome</keyword>